<sequence>MLFFHKSPFTHCNDNYYRLVSKKQPLKKEKPMLIASAFLFAQRSWQTH</sequence>
<dbReference type="EMBL" id="LT960611">
    <property type="protein sequence ID" value="SON50853.1"/>
    <property type="molecule type" value="Genomic_DNA"/>
</dbReference>
<proteinExistence type="predicted"/>
<evidence type="ECO:0000313" key="2">
    <source>
        <dbReference type="Proteomes" id="UP000235828"/>
    </source>
</evidence>
<name>A0A2N8ZG29_9VIBR</name>
<evidence type="ECO:0000313" key="1">
    <source>
        <dbReference type="EMBL" id="SON50853.1"/>
    </source>
</evidence>
<gene>
    <name evidence="1" type="ORF">VTAP4600_A2887</name>
</gene>
<reference evidence="1 2" key="1">
    <citation type="submission" date="2017-10" db="EMBL/GenBank/DDBJ databases">
        <authorList>
            <person name="Banno H."/>
            <person name="Chua N.-H."/>
        </authorList>
    </citation>
    <scope>NUCLEOTIDE SEQUENCE [LARGE SCALE GENOMIC DNA]</scope>
    <source>
        <strain evidence="1">Vibrio tapetis CECT4600</strain>
    </source>
</reference>
<dbReference type="AlphaFoldDB" id="A0A2N8ZG29"/>
<dbReference type="KEGG" id="vta:A2887"/>
<organism evidence="1 2">
    <name type="scientific">Vibrio tapetis subsp. tapetis</name>
    <dbReference type="NCBI Taxonomy" id="1671868"/>
    <lineage>
        <taxon>Bacteria</taxon>
        <taxon>Pseudomonadati</taxon>
        <taxon>Pseudomonadota</taxon>
        <taxon>Gammaproteobacteria</taxon>
        <taxon>Vibrionales</taxon>
        <taxon>Vibrionaceae</taxon>
        <taxon>Vibrio</taxon>
    </lineage>
</organism>
<keyword evidence="2" id="KW-1185">Reference proteome</keyword>
<accession>A0A2N8ZG29</accession>
<dbReference type="Proteomes" id="UP000235828">
    <property type="component" value="Chromosome A"/>
</dbReference>
<protein>
    <submittedName>
        <fullName evidence="1">Uncharacterized protein</fullName>
    </submittedName>
</protein>